<dbReference type="Pfam" id="PF00561">
    <property type="entry name" value="Abhydrolase_1"/>
    <property type="match status" value="1"/>
</dbReference>
<sequence length="343" mass="36243">MSKSLSRRGFVTTAAAATTVSLAGGWASSATAAPTRVQDGFGSVGTAPGLPAGFTKTFKSRFVQANGIQQHVVVGGDGPPLLLIHGWPENWYAWRFLMPALARDFTVVAVDQRGIGLSEKTAGGYDSATLAADLAALMTRLGHQRFAVAGHDTGYIIGYALAADHRDRVDRLVVAEIPGPPGVVDPLNPPPPLFLPGFLNDKLWHIPFNRVDDELIVDMVKSNADAYYRYEFSIQGGGATLPDQAIDYYVKLYTRDRNTLRASFGLYRAWDATLQQNGARQASKLTIPVLGIGGANSWGGAAAGGIAPAATSVQSLVIPSAGHWVAEQAPAAMIAALTGFLTP</sequence>
<dbReference type="GO" id="GO:0016787">
    <property type="term" value="F:hydrolase activity"/>
    <property type="evidence" value="ECO:0007669"/>
    <property type="project" value="UniProtKB-KW"/>
</dbReference>
<feature type="domain" description="AB hydrolase-1" evidence="3">
    <location>
        <begin position="79"/>
        <end position="329"/>
    </location>
</feature>
<evidence type="ECO:0000313" key="5">
    <source>
        <dbReference type="Proteomes" id="UP001500542"/>
    </source>
</evidence>
<keyword evidence="1 4" id="KW-0378">Hydrolase</keyword>
<keyword evidence="5" id="KW-1185">Reference proteome</keyword>
<dbReference type="Gene3D" id="3.40.50.1820">
    <property type="entry name" value="alpha/beta hydrolase"/>
    <property type="match status" value="1"/>
</dbReference>
<dbReference type="RefSeq" id="WP_343965283.1">
    <property type="nucleotide sequence ID" value="NZ_BAAAHK010000003.1"/>
</dbReference>
<dbReference type="InterPro" id="IPR000073">
    <property type="entry name" value="AB_hydrolase_1"/>
</dbReference>
<feature type="chain" id="PRO_5046418814" evidence="2">
    <location>
        <begin position="33"/>
        <end position="343"/>
    </location>
</feature>
<organism evidence="4 5">
    <name type="scientific">Kribbella koreensis</name>
    <dbReference type="NCBI Taxonomy" id="57909"/>
    <lineage>
        <taxon>Bacteria</taxon>
        <taxon>Bacillati</taxon>
        <taxon>Actinomycetota</taxon>
        <taxon>Actinomycetes</taxon>
        <taxon>Propionibacteriales</taxon>
        <taxon>Kribbellaceae</taxon>
        <taxon>Kribbella</taxon>
    </lineage>
</organism>
<dbReference type="SUPFAM" id="SSF53474">
    <property type="entry name" value="alpha/beta-Hydrolases"/>
    <property type="match status" value="1"/>
</dbReference>
<comment type="caution">
    <text evidence="4">The sequence shown here is derived from an EMBL/GenBank/DDBJ whole genome shotgun (WGS) entry which is preliminary data.</text>
</comment>
<gene>
    <name evidence="4" type="ORF">GCM10009554_10250</name>
</gene>
<evidence type="ECO:0000256" key="2">
    <source>
        <dbReference type="SAM" id="SignalP"/>
    </source>
</evidence>
<keyword evidence="2" id="KW-0732">Signal</keyword>
<reference evidence="4 5" key="1">
    <citation type="journal article" date="2019" name="Int. J. Syst. Evol. Microbiol.">
        <title>The Global Catalogue of Microorganisms (GCM) 10K type strain sequencing project: providing services to taxonomists for standard genome sequencing and annotation.</title>
        <authorList>
            <consortium name="The Broad Institute Genomics Platform"/>
            <consortium name="The Broad Institute Genome Sequencing Center for Infectious Disease"/>
            <person name="Wu L."/>
            <person name="Ma J."/>
        </authorList>
    </citation>
    <scope>NUCLEOTIDE SEQUENCE [LARGE SCALE GENOMIC DNA]</scope>
    <source>
        <strain evidence="4 5">JCM 10977</strain>
    </source>
</reference>
<dbReference type="EMBL" id="BAAAHK010000003">
    <property type="protein sequence ID" value="GAA0928587.1"/>
    <property type="molecule type" value="Genomic_DNA"/>
</dbReference>
<dbReference type="PANTHER" id="PTHR43329">
    <property type="entry name" value="EPOXIDE HYDROLASE"/>
    <property type="match status" value="1"/>
</dbReference>
<evidence type="ECO:0000313" key="4">
    <source>
        <dbReference type="EMBL" id="GAA0928587.1"/>
    </source>
</evidence>
<evidence type="ECO:0000256" key="1">
    <source>
        <dbReference type="ARBA" id="ARBA00022801"/>
    </source>
</evidence>
<evidence type="ECO:0000259" key="3">
    <source>
        <dbReference type="Pfam" id="PF00561"/>
    </source>
</evidence>
<proteinExistence type="predicted"/>
<dbReference type="PRINTS" id="PR00412">
    <property type="entry name" value="EPOXHYDRLASE"/>
</dbReference>
<accession>A0ABN1PI71</accession>
<protein>
    <submittedName>
        <fullName evidence="4">Alpha/beta hydrolase</fullName>
    </submittedName>
</protein>
<dbReference type="InterPro" id="IPR029058">
    <property type="entry name" value="AB_hydrolase_fold"/>
</dbReference>
<feature type="signal peptide" evidence="2">
    <location>
        <begin position="1"/>
        <end position="32"/>
    </location>
</feature>
<dbReference type="InterPro" id="IPR006311">
    <property type="entry name" value="TAT_signal"/>
</dbReference>
<dbReference type="Proteomes" id="UP001500542">
    <property type="component" value="Unassembled WGS sequence"/>
</dbReference>
<dbReference type="PROSITE" id="PS51318">
    <property type="entry name" value="TAT"/>
    <property type="match status" value="1"/>
</dbReference>
<dbReference type="InterPro" id="IPR000639">
    <property type="entry name" value="Epox_hydrolase-like"/>
</dbReference>
<name>A0ABN1PI71_9ACTN</name>